<dbReference type="Proteomes" id="UP000557307">
    <property type="component" value="Unassembled WGS sequence"/>
</dbReference>
<protein>
    <submittedName>
        <fullName evidence="2">Uncharacterized protein</fullName>
    </submittedName>
</protein>
<evidence type="ECO:0000313" key="2">
    <source>
        <dbReference type="EMBL" id="MBB5286130.1"/>
    </source>
</evidence>
<organism evidence="2 3">
    <name type="scientific">Rhabdobacter roseus</name>
    <dbReference type="NCBI Taxonomy" id="1655419"/>
    <lineage>
        <taxon>Bacteria</taxon>
        <taxon>Pseudomonadati</taxon>
        <taxon>Bacteroidota</taxon>
        <taxon>Cytophagia</taxon>
        <taxon>Cytophagales</taxon>
        <taxon>Cytophagaceae</taxon>
        <taxon>Rhabdobacter</taxon>
    </lineage>
</organism>
<dbReference type="AlphaFoldDB" id="A0A840U1X0"/>
<accession>A0A840U1X0</accession>
<evidence type="ECO:0000313" key="3">
    <source>
        <dbReference type="Proteomes" id="UP000557307"/>
    </source>
</evidence>
<evidence type="ECO:0000256" key="1">
    <source>
        <dbReference type="SAM" id="MobiDB-lite"/>
    </source>
</evidence>
<dbReference type="EMBL" id="JACHGF010000008">
    <property type="protein sequence ID" value="MBB5286130.1"/>
    <property type="molecule type" value="Genomic_DNA"/>
</dbReference>
<name>A0A840U1X0_9BACT</name>
<keyword evidence="3" id="KW-1185">Reference proteome</keyword>
<comment type="caution">
    <text evidence="2">The sequence shown here is derived from an EMBL/GenBank/DDBJ whole genome shotgun (WGS) entry which is preliminary data.</text>
</comment>
<feature type="compositionally biased region" description="Basic residues" evidence="1">
    <location>
        <begin position="18"/>
        <end position="39"/>
    </location>
</feature>
<proteinExistence type="predicted"/>
<gene>
    <name evidence="2" type="ORF">HNQ92_004290</name>
</gene>
<sequence>MAWKLFTKGLTDGTSRKVPPRCLRRKQPVHYGTKRARAG</sequence>
<feature type="region of interest" description="Disordered" evidence="1">
    <location>
        <begin position="1"/>
        <end position="39"/>
    </location>
</feature>
<reference evidence="2 3" key="1">
    <citation type="submission" date="2020-08" db="EMBL/GenBank/DDBJ databases">
        <title>Genomic Encyclopedia of Type Strains, Phase IV (KMG-IV): sequencing the most valuable type-strain genomes for metagenomic binning, comparative biology and taxonomic classification.</title>
        <authorList>
            <person name="Goeker M."/>
        </authorList>
    </citation>
    <scope>NUCLEOTIDE SEQUENCE [LARGE SCALE GENOMIC DNA]</scope>
    <source>
        <strain evidence="2 3">DSM 105074</strain>
    </source>
</reference>